<comment type="similarity">
    <text evidence="4">Belongs to the UPP synthase family.</text>
</comment>
<name>A0A4S4DUG1_CAMSN</name>
<keyword evidence="11 14" id="KW-0472">Membrane</keyword>
<evidence type="ECO:0000256" key="13">
    <source>
        <dbReference type="SAM" id="MobiDB-lite"/>
    </source>
</evidence>
<keyword evidence="9" id="KW-0460">Magnesium</keyword>
<dbReference type="InterPro" id="IPR038887">
    <property type="entry name" value="Nus1/NgBR"/>
</dbReference>
<keyword evidence="8" id="KW-0256">Endoplasmic reticulum</keyword>
<evidence type="ECO:0000313" key="15">
    <source>
        <dbReference type="EMBL" id="THG06614.1"/>
    </source>
</evidence>
<dbReference type="STRING" id="542762.A0A4S4DUG1"/>
<dbReference type="PANTHER" id="PTHR21528">
    <property type="entry name" value="DEHYDRODOLICHYL DIPHOSPHATE SYNTHASE COMPLEX SUBUNIT NUS1"/>
    <property type="match status" value="1"/>
</dbReference>
<evidence type="ECO:0000256" key="4">
    <source>
        <dbReference type="ARBA" id="ARBA00005432"/>
    </source>
</evidence>
<organism evidence="15 16">
    <name type="scientific">Camellia sinensis var. sinensis</name>
    <name type="common">China tea</name>
    <dbReference type="NCBI Taxonomy" id="542762"/>
    <lineage>
        <taxon>Eukaryota</taxon>
        <taxon>Viridiplantae</taxon>
        <taxon>Streptophyta</taxon>
        <taxon>Embryophyta</taxon>
        <taxon>Tracheophyta</taxon>
        <taxon>Spermatophyta</taxon>
        <taxon>Magnoliopsida</taxon>
        <taxon>eudicotyledons</taxon>
        <taxon>Gunneridae</taxon>
        <taxon>Pentapetalae</taxon>
        <taxon>asterids</taxon>
        <taxon>Ericales</taxon>
        <taxon>Theaceae</taxon>
        <taxon>Camellia</taxon>
    </lineage>
</organism>
<evidence type="ECO:0000256" key="7">
    <source>
        <dbReference type="ARBA" id="ARBA00022692"/>
    </source>
</evidence>
<dbReference type="EC" id="2.5.1.87" evidence="5"/>
<sequence>MATAVGRDQGCDLGGDEKKKRRRRREEKEPPIFTESHVSEALSAVGSGGPDLDLLLVYGPARCHLGFPPWRIRYFFRGCPGLSSVVFLCFNLAVIADSSGESRNFIRALLASRSLRGALWFVGDQFFPGSCRSLESSVGVLLWIFGVFLAGVGSGFGRWLHMGPLKFMKYGSLIKAMWKFSMVRQNYDFETLFDRQPLLPFIIIKENDELHLGDQKHRLWGNVQHLPN</sequence>
<dbReference type="InterPro" id="IPR036424">
    <property type="entry name" value="UPP_synth-like_sf"/>
</dbReference>
<evidence type="ECO:0000256" key="8">
    <source>
        <dbReference type="ARBA" id="ARBA00022824"/>
    </source>
</evidence>
<comment type="caution">
    <text evidence="15">The sequence shown here is derived from an EMBL/GenBank/DDBJ whole genome shotgun (WGS) entry which is preliminary data.</text>
</comment>
<dbReference type="SUPFAM" id="SSF64005">
    <property type="entry name" value="Undecaprenyl diphosphate synthase"/>
    <property type="match status" value="1"/>
</dbReference>
<accession>A0A4S4DUG1</accession>
<comment type="pathway">
    <text evidence="3">Protein modification; protein glycosylation.</text>
</comment>
<proteinExistence type="inferred from homology"/>
<evidence type="ECO:0000256" key="5">
    <source>
        <dbReference type="ARBA" id="ARBA00012596"/>
    </source>
</evidence>
<feature type="region of interest" description="Disordered" evidence="13">
    <location>
        <begin position="1"/>
        <end position="30"/>
    </location>
</feature>
<evidence type="ECO:0000256" key="1">
    <source>
        <dbReference type="ARBA" id="ARBA00001946"/>
    </source>
</evidence>
<feature type="transmembrane region" description="Helical" evidence="14">
    <location>
        <begin position="140"/>
        <end position="160"/>
    </location>
</feature>
<dbReference type="EMBL" id="SDRB02010408">
    <property type="protein sequence ID" value="THG06614.1"/>
    <property type="molecule type" value="Genomic_DNA"/>
</dbReference>
<evidence type="ECO:0000256" key="3">
    <source>
        <dbReference type="ARBA" id="ARBA00004922"/>
    </source>
</evidence>
<keyword evidence="6" id="KW-0808">Transferase</keyword>
<evidence type="ECO:0000256" key="14">
    <source>
        <dbReference type="SAM" id="Phobius"/>
    </source>
</evidence>
<evidence type="ECO:0000256" key="12">
    <source>
        <dbReference type="ARBA" id="ARBA00047353"/>
    </source>
</evidence>
<keyword evidence="10 14" id="KW-1133">Transmembrane helix</keyword>
<evidence type="ECO:0000256" key="10">
    <source>
        <dbReference type="ARBA" id="ARBA00022989"/>
    </source>
</evidence>
<protein>
    <recommendedName>
        <fullName evidence="5">ditrans,polycis-polyprenyl diphosphate synthase [(2E,6E)-farnesyldiphosphate specific]</fullName>
        <ecNumber evidence="5">2.5.1.87</ecNumber>
    </recommendedName>
</protein>
<comment type="subcellular location">
    <subcellularLocation>
        <location evidence="2">Endoplasmic reticulum membrane</location>
    </subcellularLocation>
</comment>
<keyword evidence="7 14" id="KW-0812">Transmembrane</keyword>
<dbReference type="UniPathway" id="UPA00378"/>
<evidence type="ECO:0000313" key="16">
    <source>
        <dbReference type="Proteomes" id="UP000306102"/>
    </source>
</evidence>
<reference evidence="15 16" key="1">
    <citation type="journal article" date="2018" name="Proc. Natl. Acad. Sci. U.S.A.">
        <title>Draft genome sequence of Camellia sinensis var. sinensis provides insights into the evolution of the tea genome and tea quality.</title>
        <authorList>
            <person name="Wei C."/>
            <person name="Yang H."/>
            <person name="Wang S."/>
            <person name="Zhao J."/>
            <person name="Liu C."/>
            <person name="Gao L."/>
            <person name="Xia E."/>
            <person name="Lu Y."/>
            <person name="Tai Y."/>
            <person name="She G."/>
            <person name="Sun J."/>
            <person name="Cao H."/>
            <person name="Tong W."/>
            <person name="Gao Q."/>
            <person name="Li Y."/>
            <person name="Deng W."/>
            <person name="Jiang X."/>
            <person name="Wang W."/>
            <person name="Chen Q."/>
            <person name="Zhang S."/>
            <person name="Li H."/>
            <person name="Wu J."/>
            <person name="Wang P."/>
            <person name="Li P."/>
            <person name="Shi C."/>
            <person name="Zheng F."/>
            <person name="Jian J."/>
            <person name="Huang B."/>
            <person name="Shan D."/>
            <person name="Shi M."/>
            <person name="Fang C."/>
            <person name="Yue Y."/>
            <person name="Li F."/>
            <person name="Li D."/>
            <person name="Wei S."/>
            <person name="Han B."/>
            <person name="Jiang C."/>
            <person name="Yin Y."/>
            <person name="Xia T."/>
            <person name="Zhang Z."/>
            <person name="Bennetzen J.L."/>
            <person name="Zhao S."/>
            <person name="Wan X."/>
        </authorList>
    </citation>
    <scope>NUCLEOTIDE SEQUENCE [LARGE SCALE GENOMIC DNA]</scope>
    <source>
        <strain evidence="16">cv. Shuchazao</strain>
        <tissue evidence="15">Leaf</tissue>
    </source>
</reference>
<comment type="catalytic activity">
    <reaction evidence="12">
        <text>n isopentenyl diphosphate + (2E,6E)-farnesyl diphosphate = a di-trans,poly-cis-polyprenyl diphosphate + n diphosphate</text>
        <dbReference type="Rhea" id="RHEA:53008"/>
        <dbReference type="Rhea" id="RHEA-COMP:19494"/>
        <dbReference type="ChEBI" id="CHEBI:33019"/>
        <dbReference type="ChEBI" id="CHEBI:128769"/>
        <dbReference type="ChEBI" id="CHEBI:136960"/>
        <dbReference type="ChEBI" id="CHEBI:175763"/>
        <dbReference type="EC" id="2.5.1.87"/>
    </reaction>
</comment>
<feature type="transmembrane region" description="Helical" evidence="14">
    <location>
        <begin position="74"/>
        <end position="96"/>
    </location>
</feature>
<dbReference type="PANTHER" id="PTHR21528:SF0">
    <property type="entry name" value="DEHYDRODOLICHYL DIPHOSPHATE SYNTHASE COMPLEX SUBUNIT NUS1"/>
    <property type="match status" value="1"/>
</dbReference>
<dbReference type="GO" id="GO:0005789">
    <property type="term" value="C:endoplasmic reticulum membrane"/>
    <property type="evidence" value="ECO:0007669"/>
    <property type="project" value="UniProtKB-SubCell"/>
</dbReference>
<evidence type="ECO:0000256" key="11">
    <source>
        <dbReference type="ARBA" id="ARBA00023136"/>
    </source>
</evidence>
<evidence type="ECO:0000256" key="6">
    <source>
        <dbReference type="ARBA" id="ARBA00022679"/>
    </source>
</evidence>
<dbReference type="AlphaFoldDB" id="A0A4S4DUG1"/>
<gene>
    <name evidence="15" type="ORF">TEA_005237</name>
</gene>
<dbReference type="GO" id="GO:0045547">
    <property type="term" value="F:ditrans,polycis-polyprenyl diphosphate synthase [(2E,6E)-farnesyl diphosphate specific] activity"/>
    <property type="evidence" value="ECO:0007669"/>
    <property type="project" value="UniProtKB-EC"/>
</dbReference>
<keyword evidence="16" id="KW-1185">Reference proteome</keyword>
<comment type="cofactor">
    <cofactor evidence="1">
        <name>Mg(2+)</name>
        <dbReference type="ChEBI" id="CHEBI:18420"/>
    </cofactor>
</comment>
<dbReference type="GO" id="GO:1904423">
    <property type="term" value="C:dehydrodolichyl diphosphate synthase complex"/>
    <property type="evidence" value="ECO:0007669"/>
    <property type="project" value="InterPro"/>
</dbReference>
<evidence type="ECO:0000256" key="9">
    <source>
        <dbReference type="ARBA" id="ARBA00022842"/>
    </source>
</evidence>
<evidence type="ECO:0000256" key="2">
    <source>
        <dbReference type="ARBA" id="ARBA00004586"/>
    </source>
</evidence>
<dbReference type="Proteomes" id="UP000306102">
    <property type="component" value="Unassembled WGS sequence"/>
</dbReference>